<name>M0IT70_HALMT</name>
<dbReference type="PATRIC" id="fig|523841.21.peg.3103"/>
<dbReference type="Proteomes" id="UP000027075">
    <property type="component" value="Chromosome"/>
</dbReference>
<dbReference type="EMBL" id="AOLO01000012">
    <property type="protein sequence ID" value="ELZ99252.1"/>
    <property type="molecule type" value="Genomic_DNA"/>
</dbReference>
<dbReference type="Proteomes" id="UP000011603">
    <property type="component" value="Unassembled WGS sequence"/>
</dbReference>
<dbReference type="RefSeq" id="WP_004060198.1">
    <property type="nucleotide sequence ID" value="NC_017941.2"/>
</dbReference>
<keyword evidence="1" id="KW-0812">Transmembrane</keyword>
<feature type="transmembrane region" description="Helical" evidence="1">
    <location>
        <begin position="71"/>
        <end position="89"/>
    </location>
</feature>
<evidence type="ECO:0000313" key="5">
    <source>
        <dbReference type="Proteomes" id="UP000011603"/>
    </source>
</evidence>
<evidence type="ECO:0000313" key="3">
    <source>
        <dbReference type="EMBL" id="ELZ99252.1"/>
    </source>
</evidence>
<evidence type="ECO:0000313" key="4">
    <source>
        <dbReference type="EMBL" id="QCQ76173.1"/>
    </source>
</evidence>
<reference evidence="2 6" key="2">
    <citation type="submission" date="2014-04" db="EMBL/GenBank/DDBJ databases">
        <title>Transcriptional profiles of Haloferax mediterranei on the basis of nitrogen availability.</title>
        <authorList>
            <person name="Bautista V."/>
        </authorList>
    </citation>
    <scope>NUCLEOTIDE SEQUENCE [LARGE SCALE GENOMIC DNA]</scope>
    <source>
        <strain evidence="2">ATCC 33500</strain>
        <strain evidence="6">ATCC 33500 / DSM 1411 / JCM 8866 / NBRC 14739 / NCIMB 2177 / R-4</strain>
    </source>
</reference>
<evidence type="ECO:0000313" key="7">
    <source>
        <dbReference type="Proteomes" id="UP000299011"/>
    </source>
</evidence>
<sequence length="124" mass="12461">MVLSQPLIFGLLAFGAVVSVGAGVVIRRLDVHSVSRLQLGVTGLVAGTLFPLATLGSAYFRVVPGPLWDNLVVNAVVVSLPIGALFGFLGFPAGTSAKARAAASIGFGAGCVVLLVGALFVGQL</sequence>
<proteinExistence type="predicted"/>
<organism evidence="3 5">
    <name type="scientific">Haloferax mediterranei (strain ATCC 33500 / DSM 1411 / JCM 8866 / NBRC 14739 / NCIMB 2177 / R-4)</name>
    <name type="common">Halobacterium mediterranei</name>
    <dbReference type="NCBI Taxonomy" id="523841"/>
    <lineage>
        <taxon>Archaea</taxon>
        <taxon>Methanobacteriati</taxon>
        <taxon>Methanobacteriota</taxon>
        <taxon>Stenosarchaea group</taxon>
        <taxon>Halobacteria</taxon>
        <taxon>Halobacteriales</taxon>
        <taxon>Haloferacaceae</taxon>
        <taxon>Haloferax</taxon>
    </lineage>
</organism>
<keyword evidence="5" id="KW-1185">Reference proteome</keyword>
<accession>M0IT70</accession>
<keyword evidence="1" id="KW-0472">Membrane</keyword>
<reference evidence="4 7" key="3">
    <citation type="submission" date="2019-04" db="EMBL/GenBank/DDBJ databases">
        <title>Methylomes of two halophilic Archaea, Haloarcula marismortui and Haloferax mediterranei.</title>
        <authorList>
            <person name="DasSarma S."/>
            <person name="DasSarma P."/>
            <person name="DasSarma S."/>
            <person name="Fomenkov A."/>
            <person name="Vincze T."/>
            <person name="Anton B.P."/>
            <person name="Roberts R.J."/>
        </authorList>
    </citation>
    <scope>NUCLEOTIDE SEQUENCE [LARGE SCALE GENOMIC DNA]</scope>
    <source>
        <strain evidence="4">ATCC 33500</strain>
        <strain evidence="7">ATCC 33500 / DSM 1411 / JCM 8866 / NBRC 14739 / NCIMB 2177 / R-4</strain>
    </source>
</reference>
<evidence type="ECO:0000256" key="1">
    <source>
        <dbReference type="SAM" id="Phobius"/>
    </source>
</evidence>
<evidence type="ECO:0000313" key="2">
    <source>
        <dbReference type="EMBL" id="AHZ23760.1"/>
    </source>
</evidence>
<dbReference type="EMBL" id="CP039139">
    <property type="protein sequence ID" value="QCQ76173.1"/>
    <property type="molecule type" value="Genomic_DNA"/>
</dbReference>
<feature type="transmembrane region" description="Helical" evidence="1">
    <location>
        <begin position="101"/>
        <end position="121"/>
    </location>
</feature>
<feature type="transmembrane region" description="Helical" evidence="1">
    <location>
        <begin position="37"/>
        <end position="59"/>
    </location>
</feature>
<reference evidence="3 5" key="1">
    <citation type="journal article" date="2014" name="PLoS Genet.">
        <title>Phylogenetically driven sequencing of extremely halophilic archaea reveals strategies for static and dynamic osmo-response.</title>
        <authorList>
            <person name="Becker E.A."/>
            <person name="Seitzer P.M."/>
            <person name="Tritt A."/>
            <person name="Larsen D."/>
            <person name="Krusor M."/>
            <person name="Yao A.I."/>
            <person name="Wu D."/>
            <person name="Madern D."/>
            <person name="Eisen J.A."/>
            <person name="Darling A.E."/>
            <person name="Facciotti M.T."/>
        </authorList>
    </citation>
    <scope>NUCLEOTIDE SEQUENCE [LARGE SCALE GENOMIC DNA]</scope>
    <source>
        <strain evidence="3">ATCC 33500</strain>
        <strain evidence="5">ATCC 33500 / DSM 1411 / JCM 8866 / NBRC 14739 / NCIMB 2177 / R-4</strain>
    </source>
</reference>
<feature type="transmembrane region" description="Helical" evidence="1">
    <location>
        <begin position="6"/>
        <end position="25"/>
    </location>
</feature>
<dbReference type="GeneID" id="40157389"/>
<keyword evidence="1" id="KW-1133">Transmembrane helix</keyword>
<dbReference type="EMBL" id="CP007551">
    <property type="protein sequence ID" value="AHZ23760.1"/>
    <property type="molecule type" value="Genomic_DNA"/>
</dbReference>
<dbReference type="AlphaFoldDB" id="M0IT70"/>
<dbReference type="Proteomes" id="UP000299011">
    <property type="component" value="Chromosome"/>
</dbReference>
<protein>
    <submittedName>
        <fullName evidence="3">Uncharacterized protein</fullName>
    </submittedName>
</protein>
<evidence type="ECO:0000313" key="6">
    <source>
        <dbReference type="Proteomes" id="UP000027075"/>
    </source>
</evidence>
<gene>
    <name evidence="2" type="ORF">BM92_14405</name>
    <name evidence="3" type="ORF">C439_15374</name>
    <name evidence="4" type="ORF">E6P09_13190</name>
</gene>